<dbReference type="EMBL" id="QTPM01000098">
    <property type="protein sequence ID" value="RQY78582.1"/>
    <property type="molecule type" value="Genomic_DNA"/>
</dbReference>
<protein>
    <submittedName>
        <fullName evidence="1">Uncharacterized protein</fullName>
    </submittedName>
</protein>
<sequence length="138" mass="15112">MLRPDKLAGSQLEVANMNESKTFPAGKFTDDQAAAYKVLALTQHEVSRIAMPNFTDFIDELKAAGVVIEGESALVDKVGNVENWTEEVARLAASGRKHGIRFIHQNATQEKLASIVRGYPFSAADGKCVMDNIMRDTD</sequence>
<accession>A0ABX9YC20</accession>
<proteinExistence type="predicted"/>
<reference evidence="1 2" key="1">
    <citation type="submission" date="2018-08" db="EMBL/GenBank/DDBJ databases">
        <title>Comparative analysis of Burkholderia isolates from Puerto Rico.</title>
        <authorList>
            <person name="Hall C."/>
            <person name="Sahl J."/>
            <person name="Wagner D."/>
        </authorList>
    </citation>
    <scope>NUCLEOTIDE SEQUENCE [LARGE SCALE GENOMIC DNA]</scope>
    <source>
        <strain evidence="1 2">Bp8966</strain>
    </source>
</reference>
<evidence type="ECO:0000313" key="1">
    <source>
        <dbReference type="EMBL" id="RQY78582.1"/>
    </source>
</evidence>
<name>A0ABX9YC20_9BURK</name>
<evidence type="ECO:0000313" key="2">
    <source>
        <dbReference type="Proteomes" id="UP000281098"/>
    </source>
</evidence>
<dbReference type="Proteomes" id="UP000281098">
    <property type="component" value="Unassembled WGS sequence"/>
</dbReference>
<organism evidence="1 2">
    <name type="scientific">Burkholderia stagnalis</name>
    <dbReference type="NCBI Taxonomy" id="1503054"/>
    <lineage>
        <taxon>Bacteria</taxon>
        <taxon>Pseudomonadati</taxon>
        <taxon>Pseudomonadota</taxon>
        <taxon>Betaproteobacteria</taxon>
        <taxon>Burkholderiales</taxon>
        <taxon>Burkholderiaceae</taxon>
        <taxon>Burkholderia</taxon>
        <taxon>Burkholderia cepacia complex</taxon>
    </lineage>
</organism>
<gene>
    <name evidence="1" type="ORF">DF017_35810</name>
</gene>
<comment type="caution">
    <text evidence="1">The sequence shown here is derived from an EMBL/GenBank/DDBJ whole genome shotgun (WGS) entry which is preliminary data.</text>
</comment>
<keyword evidence="2" id="KW-1185">Reference proteome</keyword>